<sequence>MATEQSTTTSTNTVQFCLFILIFSYIQAFAYFVISKNSHPNNCFCISGDYQGEEDYQGEGENDDDYEDEEDDDEDGESDDYSGDDYYNEVHTTPMRRNLDAHQAPSPQIFQRADSPVTQLEDDLHKIMVASGAADSGAAVDLYRKLFGSADESTLGQINNLLPAYLGLLK</sequence>
<evidence type="ECO:0000256" key="1">
    <source>
        <dbReference type="SAM" id="MobiDB-lite"/>
    </source>
</evidence>
<feature type="region of interest" description="Disordered" evidence="1">
    <location>
        <begin position="54"/>
        <end position="89"/>
    </location>
</feature>
<proteinExistence type="predicted"/>
<evidence type="ECO:0000313" key="3">
    <source>
        <dbReference type="EMBL" id="CAB0012312.1"/>
    </source>
</evidence>
<reference evidence="3 4" key="1">
    <citation type="submission" date="2020-02" db="EMBL/GenBank/DDBJ databases">
        <authorList>
            <person name="Ferguson B K."/>
        </authorList>
    </citation>
    <scope>NUCLEOTIDE SEQUENCE [LARGE SCALE GENOMIC DNA]</scope>
</reference>
<gene>
    <name evidence="3" type="ORF">NTEN_LOCUS17068</name>
</gene>
<name>A0A6H5H8F3_9HEMI</name>
<protein>
    <submittedName>
        <fullName evidence="3">Uncharacterized protein</fullName>
    </submittedName>
</protein>
<feature type="transmembrane region" description="Helical" evidence="2">
    <location>
        <begin position="13"/>
        <end position="34"/>
    </location>
</feature>
<dbReference type="Proteomes" id="UP000479000">
    <property type="component" value="Unassembled WGS sequence"/>
</dbReference>
<accession>A0A6H5H8F3</accession>
<dbReference type="EMBL" id="CADCXU010025244">
    <property type="protein sequence ID" value="CAB0012312.1"/>
    <property type="molecule type" value="Genomic_DNA"/>
</dbReference>
<evidence type="ECO:0000256" key="2">
    <source>
        <dbReference type="SAM" id="Phobius"/>
    </source>
</evidence>
<keyword evidence="2" id="KW-0472">Membrane</keyword>
<keyword evidence="2" id="KW-0812">Transmembrane</keyword>
<feature type="compositionally biased region" description="Acidic residues" evidence="1">
    <location>
        <begin position="54"/>
        <end position="87"/>
    </location>
</feature>
<dbReference type="AlphaFoldDB" id="A0A6H5H8F3"/>
<keyword evidence="4" id="KW-1185">Reference proteome</keyword>
<feature type="non-terminal residue" evidence="3">
    <location>
        <position position="170"/>
    </location>
</feature>
<evidence type="ECO:0000313" key="4">
    <source>
        <dbReference type="Proteomes" id="UP000479000"/>
    </source>
</evidence>
<organism evidence="3 4">
    <name type="scientific">Nesidiocoris tenuis</name>
    <dbReference type="NCBI Taxonomy" id="355587"/>
    <lineage>
        <taxon>Eukaryota</taxon>
        <taxon>Metazoa</taxon>
        <taxon>Ecdysozoa</taxon>
        <taxon>Arthropoda</taxon>
        <taxon>Hexapoda</taxon>
        <taxon>Insecta</taxon>
        <taxon>Pterygota</taxon>
        <taxon>Neoptera</taxon>
        <taxon>Paraneoptera</taxon>
        <taxon>Hemiptera</taxon>
        <taxon>Heteroptera</taxon>
        <taxon>Panheteroptera</taxon>
        <taxon>Cimicomorpha</taxon>
        <taxon>Miridae</taxon>
        <taxon>Dicyphina</taxon>
        <taxon>Nesidiocoris</taxon>
    </lineage>
</organism>
<keyword evidence="2" id="KW-1133">Transmembrane helix</keyword>